<comment type="caution">
    <text evidence="1">The sequence shown here is derived from an EMBL/GenBank/DDBJ whole genome shotgun (WGS) entry which is preliminary data.</text>
</comment>
<protein>
    <submittedName>
        <fullName evidence="1">CRISPR type I-E-associated protein CasB/Cse2</fullName>
    </submittedName>
</protein>
<sequence length="171" mass="19353">MSPPPNHDSFLQRLQRCVDDDRGMRASLRKYWSPATRHQAYPILGILGALDDSRKCLLAALYAEHPLHKDGFTVGKAALRLGDRSDGEHPFDRHFRRLLAAEKLGSVAAPGDLAHRLHRLAMRLSREAVPLDYHAVHQNLNHWSSWADRVKLGWASDFWQSPPLAETSPEP</sequence>
<evidence type="ECO:0000313" key="1">
    <source>
        <dbReference type="EMBL" id="MBB5350957.1"/>
    </source>
</evidence>
<proteinExistence type="predicted"/>
<evidence type="ECO:0000313" key="2">
    <source>
        <dbReference type="Proteomes" id="UP000557717"/>
    </source>
</evidence>
<gene>
    <name evidence="1" type="ORF">HNR46_001191</name>
</gene>
<dbReference type="AlphaFoldDB" id="A0A840UXS8"/>
<keyword evidence="2" id="KW-1185">Reference proteome</keyword>
<dbReference type="Pfam" id="PF09485">
    <property type="entry name" value="CRISPR_Cse2"/>
    <property type="match status" value="1"/>
</dbReference>
<organism evidence="1 2">
    <name type="scientific">Haloferula luteola</name>
    <dbReference type="NCBI Taxonomy" id="595692"/>
    <lineage>
        <taxon>Bacteria</taxon>
        <taxon>Pseudomonadati</taxon>
        <taxon>Verrucomicrobiota</taxon>
        <taxon>Verrucomicrobiia</taxon>
        <taxon>Verrucomicrobiales</taxon>
        <taxon>Verrucomicrobiaceae</taxon>
        <taxon>Haloferula</taxon>
    </lineage>
</organism>
<reference evidence="1 2" key="1">
    <citation type="submission" date="2020-08" db="EMBL/GenBank/DDBJ databases">
        <title>Genomic Encyclopedia of Type Strains, Phase IV (KMG-IV): sequencing the most valuable type-strain genomes for metagenomic binning, comparative biology and taxonomic classification.</title>
        <authorList>
            <person name="Goeker M."/>
        </authorList>
    </citation>
    <scope>NUCLEOTIDE SEQUENCE [LARGE SCALE GENOMIC DNA]</scope>
    <source>
        <strain evidence="1 2">YC6886</strain>
    </source>
</reference>
<dbReference type="EMBL" id="JACHFD010000004">
    <property type="protein sequence ID" value="MBB5350957.1"/>
    <property type="molecule type" value="Genomic_DNA"/>
</dbReference>
<dbReference type="InterPro" id="IPR038287">
    <property type="entry name" value="Cse2_sf"/>
</dbReference>
<dbReference type="Gene3D" id="1.10.520.40">
    <property type="entry name" value="CRISPR-associated protein Cse2"/>
    <property type="match status" value="1"/>
</dbReference>
<dbReference type="InterPro" id="IPR013382">
    <property type="entry name" value="CRISPR-assoc_prot_Cse2"/>
</dbReference>
<name>A0A840UXS8_9BACT</name>
<dbReference type="Proteomes" id="UP000557717">
    <property type="component" value="Unassembled WGS sequence"/>
</dbReference>
<dbReference type="RefSeq" id="WP_184016691.1">
    <property type="nucleotide sequence ID" value="NZ_JACHFD010000004.1"/>
</dbReference>
<accession>A0A840UXS8</accession>
<dbReference type="NCBIfam" id="TIGR02548">
    <property type="entry name" value="casB_cse2"/>
    <property type="match status" value="1"/>
</dbReference>